<dbReference type="Pfam" id="PF11127">
    <property type="entry name" value="YgaP-like_TM"/>
    <property type="match status" value="1"/>
</dbReference>
<keyword evidence="1" id="KW-0472">Membrane</keyword>
<sequence>MIDRNLGNAERVIRLLLGIALALWTLNQDKMNGVEWFVAVCSLFLILNGIFSRCYLWYILDLNSHRADEDPECILEANRDI</sequence>
<proteinExistence type="predicted"/>
<evidence type="ECO:0000256" key="1">
    <source>
        <dbReference type="SAM" id="Phobius"/>
    </source>
</evidence>
<keyword evidence="4" id="KW-1185">Reference proteome</keyword>
<dbReference type="RefSeq" id="WP_149609781.1">
    <property type="nucleotide sequence ID" value="NZ_VTUX01000001.1"/>
</dbReference>
<reference evidence="3 4" key="1">
    <citation type="submission" date="2019-09" db="EMBL/GenBank/DDBJ databases">
        <authorList>
            <person name="Chen X.-Y."/>
        </authorList>
    </citation>
    <scope>NUCLEOTIDE SEQUENCE [LARGE SCALE GENOMIC DNA]</scope>
    <source>
        <strain evidence="3 4">NY5</strain>
    </source>
</reference>
<name>A0A5B0X4Z7_9GAMM</name>
<comment type="caution">
    <text evidence="3">The sequence shown here is derived from an EMBL/GenBank/DDBJ whole genome shotgun (WGS) entry which is preliminary data.</text>
</comment>
<accession>A0A5B0X4Z7</accession>
<feature type="transmembrane region" description="Helical" evidence="1">
    <location>
        <begin position="12"/>
        <end position="28"/>
    </location>
</feature>
<organism evidence="3 4">
    <name type="scientific">Pseudohalioglobus sediminis</name>
    <dbReference type="NCBI Taxonomy" id="2606449"/>
    <lineage>
        <taxon>Bacteria</taxon>
        <taxon>Pseudomonadati</taxon>
        <taxon>Pseudomonadota</taxon>
        <taxon>Gammaproteobacteria</taxon>
        <taxon>Cellvibrionales</taxon>
        <taxon>Halieaceae</taxon>
        <taxon>Pseudohalioglobus</taxon>
    </lineage>
</organism>
<dbReference type="EMBL" id="VTUX01000001">
    <property type="protein sequence ID" value="KAA1194312.1"/>
    <property type="molecule type" value="Genomic_DNA"/>
</dbReference>
<evidence type="ECO:0000313" key="4">
    <source>
        <dbReference type="Proteomes" id="UP000323708"/>
    </source>
</evidence>
<keyword evidence="1" id="KW-0812">Transmembrane</keyword>
<dbReference type="AlphaFoldDB" id="A0A5B0X4Z7"/>
<dbReference type="Proteomes" id="UP000323708">
    <property type="component" value="Unassembled WGS sequence"/>
</dbReference>
<protein>
    <submittedName>
        <fullName evidence="3">DUF2892 domain-containing protein</fullName>
    </submittedName>
</protein>
<feature type="transmembrane region" description="Helical" evidence="1">
    <location>
        <begin position="34"/>
        <end position="56"/>
    </location>
</feature>
<evidence type="ECO:0000259" key="2">
    <source>
        <dbReference type="Pfam" id="PF11127"/>
    </source>
</evidence>
<evidence type="ECO:0000313" key="3">
    <source>
        <dbReference type="EMBL" id="KAA1194312.1"/>
    </source>
</evidence>
<dbReference type="InterPro" id="IPR021309">
    <property type="entry name" value="YgaP-like_TM"/>
</dbReference>
<keyword evidence="1" id="KW-1133">Transmembrane helix</keyword>
<feature type="domain" description="Inner membrane protein YgaP-like transmembrane" evidence="2">
    <location>
        <begin position="4"/>
        <end position="66"/>
    </location>
</feature>
<gene>
    <name evidence="3" type="ORF">F0M18_02425</name>
</gene>